<feature type="transmembrane region" description="Helical" evidence="1">
    <location>
        <begin position="37"/>
        <end position="56"/>
    </location>
</feature>
<gene>
    <name evidence="2" type="ORF">IB211_00363c</name>
</gene>
<reference evidence="2 3" key="1">
    <citation type="journal article" date="2015" name="Nat. Commun.">
        <title>Production of butyrate from lysine and the Amadori product fructoselysine by a human gut commensal.</title>
        <authorList>
            <person name="Bui T.P."/>
            <person name="Ritari J."/>
            <person name="Boeren S."/>
            <person name="de Waard P."/>
            <person name="Plugge C.M."/>
            <person name="de Vos W.M."/>
        </authorList>
    </citation>
    <scope>NUCLEOTIDE SEQUENCE [LARGE SCALE GENOMIC DNA]</scope>
    <source>
        <strain evidence="2 3">AF211</strain>
    </source>
</reference>
<dbReference type="EMBL" id="CP011307">
    <property type="protein sequence ID" value="ALP92758.1"/>
    <property type="molecule type" value="Genomic_DNA"/>
</dbReference>
<evidence type="ECO:0000313" key="2">
    <source>
        <dbReference type="EMBL" id="ALP92758.1"/>
    </source>
</evidence>
<evidence type="ECO:0008006" key="4">
    <source>
        <dbReference type="Google" id="ProtNLM"/>
    </source>
</evidence>
<proteinExistence type="predicted"/>
<dbReference type="RefSeq" id="WP_033117039.1">
    <property type="nucleotide sequence ID" value="NZ_CP011307.1"/>
</dbReference>
<evidence type="ECO:0000313" key="3">
    <source>
        <dbReference type="Proteomes" id="UP000064844"/>
    </source>
</evidence>
<reference evidence="3" key="2">
    <citation type="submission" date="2015-04" db="EMBL/GenBank/DDBJ databases">
        <title>A butyrogenic pathway from the amino acid lysine in a human gut commensal.</title>
        <authorList>
            <person name="de Vos W.M."/>
            <person name="Bui N.T.P."/>
            <person name="Plugge C.M."/>
            <person name="Ritari J."/>
        </authorList>
    </citation>
    <scope>NUCLEOTIDE SEQUENCE [LARGE SCALE GENOMIC DNA]</scope>
    <source>
        <strain evidence="3">AF211</strain>
    </source>
</reference>
<protein>
    <recommendedName>
        <fullName evidence="4">Zn-finger containing protein</fullName>
    </recommendedName>
</protein>
<dbReference type="AlphaFoldDB" id="A0A0S2W060"/>
<accession>A0A0S2W060</accession>
<name>A0A0S2W060_9FIRM</name>
<keyword evidence="1" id="KW-0812">Transmembrane</keyword>
<evidence type="ECO:0000256" key="1">
    <source>
        <dbReference type="SAM" id="Phobius"/>
    </source>
</evidence>
<dbReference type="Proteomes" id="UP000064844">
    <property type="component" value="Chromosome"/>
</dbReference>
<keyword evidence="3" id="KW-1185">Reference proteome</keyword>
<keyword evidence="1" id="KW-1133">Transmembrane helix</keyword>
<dbReference type="PATRIC" id="fig|1297617.4.peg.367"/>
<sequence>MNFMQRLMYGRYGGDQLSVFLIALYLLLYLLSSLLHSSILSLLSTLVAAWCIYRMFSRRIDRRRAENAKFMTVAGPAIRWFKLRRTIHRDKEHRYFKCPNCGQQLRVPRGKGKITINCRNCGVSFEEKT</sequence>
<keyword evidence="1" id="KW-0472">Membrane</keyword>
<dbReference type="KEGG" id="ibu:IB211_00363c"/>
<dbReference type="eggNOG" id="COG4416">
    <property type="taxonomic scope" value="Bacteria"/>
</dbReference>
<dbReference type="STRING" id="1297617.IB211_00363c"/>
<feature type="transmembrane region" description="Helical" evidence="1">
    <location>
        <begin position="12"/>
        <end position="31"/>
    </location>
</feature>
<organism evidence="2 3">
    <name type="scientific">Intestinimonas butyriciproducens</name>
    <dbReference type="NCBI Taxonomy" id="1297617"/>
    <lineage>
        <taxon>Bacteria</taxon>
        <taxon>Bacillati</taxon>
        <taxon>Bacillota</taxon>
        <taxon>Clostridia</taxon>
        <taxon>Eubacteriales</taxon>
        <taxon>Intestinimonas</taxon>
    </lineage>
</organism>